<proteinExistence type="predicted"/>
<name>A0A1G7VUG8_9HYPH</name>
<dbReference type="Proteomes" id="UP000199495">
    <property type="component" value="Unassembled WGS sequence"/>
</dbReference>
<keyword evidence="4" id="KW-1185">Reference proteome</keyword>
<feature type="region of interest" description="Disordered" evidence="1">
    <location>
        <begin position="127"/>
        <end position="147"/>
    </location>
</feature>
<gene>
    <name evidence="3" type="ORF">SAMN04487974_1054</name>
</gene>
<accession>A0A1G7VUG8</accession>
<protein>
    <recommendedName>
        <fullName evidence="2">Glyoxalase-related protein domain-containing protein</fullName>
    </recommendedName>
</protein>
<feature type="domain" description="Glyoxalase-related protein" evidence="2">
    <location>
        <begin position="8"/>
        <end position="144"/>
    </location>
</feature>
<dbReference type="InterPro" id="IPR045517">
    <property type="entry name" value="Glyoxalase_8"/>
</dbReference>
<evidence type="ECO:0000256" key="1">
    <source>
        <dbReference type="SAM" id="MobiDB-lite"/>
    </source>
</evidence>
<dbReference type="OrthoDB" id="7350221at2"/>
<organism evidence="3 4">
    <name type="scientific">Pelagibacterium luteolum</name>
    <dbReference type="NCBI Taxonomy" id="440168"/>
    <lineage>
        <taxon>Bacteria</taxon>
        <taxon>Pseudomonadati</taxon>
        <taxon>Pseudomonadota</taxon>
        <taxon>Alphaproteobacteria</taxon>
        <taxon>Hyphomicrobiales</taxon>
        <taxon>Devosiaceae</taxon>
        <taxon>Pelagibacterium</taxon>
    </lineage>
</organism>
<dbReference type="RefSeq" id="WP_090596184.1">
    <property type="nucleotide sequence ID" value="NZ_FNCS01000005.1"/>
</dbReference>
<sequence>MRKPASHLTTSDLKTEAREYRAAQLDAGRPISHAQSLEMVARFHGFRDWNTAAGVLPVTRGPAFAVSQRIEGTFLKQKFTGTIIGVAALGAGDMFKLTIQFDEPVDVVTFDSFSAFRHRVDATVTRNGISPSRTSDGEPHMVIANPQ</sequence>
<dbReference type="Pfam" id="PF20066">
    <property type="entry name" value="Glyoxalase_8"/>
    <property type="match status" value="1"/>
</dbReference>
<evidence type="ECO:0000259" key="2">
    <source>
        <dbReference type="Pfam" id="PF20066"/>
    </source>
</evidence>
<dbReference type="STRING" id="440168.SAMN04487974_1054"/>
<evidence type="ECO:0000313" key="4">
    <source>
        <dbReference type="Proteomes" id="UP000199495"/>
    </source>
</evidence>
<evidence type="ECO:0000313" key="3">
    <source>
        <dbReference type="EMBL" id="SDG63444.1"/>
    </source>
</evidence>
<dbReference type="EMBL" id="FNCS01000005">
    <property type="protein sequence ID" value="SDG63444.1"/>
    <property type="molecule type" value="Genomic_DNA"/>
</dbReference>
<reference evidence="3 4" key="1">
    <citation type="submission" date="2016-10" db="EMBL/GenBank/DDBJ databases">
        <authorList>
            <person name="de Groot N.N."/>
        </authorList>
    </citation>
    <scope>NUCLEOTIDE SEQUENCE [LARGE SCALE GENOMIC DNA]</scope>
    <source>
        <strain evidence="3 4">CGMCC 1.10267</strain>
    </source>
</reference>
<dbReference type="AlphaFoldDB" id="A0A1G7VUG8"/>